<keyword evidence="1" id="KW-1133">Transmembrane helix</keyword>
<evidence type="ECO:0000313" key="2">
    <source>
        <dbReference type="EMBL" id="JAR87424.1"/>
    </source>
</evidence>
<proteinExistence type="predicted"/>
<reference evidence="2" key="1">
    <citation type="submission" date="2016-03" db="EMBL/GenBank/DDBJ databases">
        <title>Gut transcriptome analysis on engorged females of Ornithodoros mimon (Acari: Argasidae) and phylogenetic inferences of soft ticks.</title>
        <authorList>
            <person name="Landulfo G.A."/>
            <person name="Giovanni D."/>
            <person name="Carvalho E."/>
            <person name="Junqueira-de-Azevedo I."/>
            <person name="Patane J."/>
            <person name="Mendoca R."/>
            <person name="Barros-Battesti D."/>
        </authorList>
    </citation>
    <scope>NUCLEOTIDE SEQUENCE</scope>
    <source>
        <strain evidence="2">Females</strain>
        <tissue evidence="2">Gut</tissue>
    </source>
</reference>
<feature type="non-terminal residue" evidence="2">
    <location>
        <position position="1"/>
    </location>
</feature>
<name>A0A147B9J2_9ACAR</name>
<sequence>GEQQRREAERALVCRHRNGGRRDKGCRDNRVPRRGGGLIPIRRPHLLHADISPNCHLNIVTRANYLALAVICMLCTISWPYNTSLEDPFCVASL</sequence>
<keyword evidence="1" id="KW-0472">Membrane</keyword>
<feature type="transmembrane region" description="Helical" evidence="1">
    <location>
        <begin position="63"/>
        <end position="81"/>
    </location>
</feature>
<keyword evidence="1" id="KW-0812">Transmembrane</keyword>
<dbReference type="EMBL" id="GEIB01000461">
    <property type="protein sequence ID" value="JAR87424.1"/>
    <property type="molecule type" value="Transcribed_RNA"/>
</dbReference>
<protein>
    <submittedName>
        <fullName evidence="2">Uncharacterized protein</fullName>
    </submittedName>
</protein>
<dbReference type="AlphaFoldDB" id="A0A147B9J2"/>
<organism evidence="2">
    <name type="scientific">Alectorobius mimon</name>
    <dbReference type="NCBI Taxonomy" id="360319"/>
    <lineage>
        <taxon>Eukaryota</taxon>
        <taxon>Metazoa</taxon>
        <taxon>Ecdysozoa</taxon>
        <taxon>Arthropoda</taxon>
        <taxon>Chelicerata</taxon>
        <taxon>Arachnida</taxon>
        <taxon>Acari</taxon>
        <taxon>Parasitiformes</taxon>
        <taxon>Ixodida</taxon>
        <taxon>Ixodoidea</taxon>
        <taxon>Argasidae</taxon>
        <taxon>Ornithodorinae</taxon>
        <taxon>Alectorobius</taxon>
    </lineage>
</organism>
<evidence type="ECO:0000256" key="1">
    <source>
        <dbReference type="SAM" id="Phobius"/>
    </source>
</evidence>
<accession>A0A147B9J2</accession>